<proteinExistence type="predicted"/>
<name>T1GC30_MEGSC</name>
<dbReference type="Proteomes" id="UP000015102">
    <property type="component" value="Unassembled WGS sequence"/>
</dbReference>
<dbReference type="EMBL" id="CAQQ02187739">
    <property type="status" value="NOT_ANNOTATED_CDS"/>
    <property type="molecule type" value="Genomic_DNA"/>
</dbReference>
<accession>T1GC30</accession>
<dbReference type="OMA" id="DISIYEH"/>
<evidence type="ECO:0000313" key="1">
    <source>
        <dbReference type="EnsemblMetazoa" id="MESCA000826-PA"/>
    </source>
</evidence>
<dbReference type="STRING" id="36166.T1GC30"/>
<organism evidence="1 2">
    <name type="scientific">Megaselia scalaris</name>
    <name type="common">Humpbacked fly</name>
    <name type="synonym">Phora scalaris</name>
    <dbReference type="NCBI Taxonomy" id="36166"/>
    <lineage>
        <taxon>Eukaryota</taxon>
        <taxon>Metazoa</taxon>
        <taxon>Ecdysozoa</taxon>
        <taxon>Arthropoda</taxon>
        <taxon>Hexapoda</taxon>
        <taxon>Insecta</taxon>
        <taxon>Pterygota</taxon>
        <taxon>Neoptera</taxon>
        <taxon>Endopterygota</taxon>
        <taxon>Diptera</taxon>
        <taxon>Brachycera</taxon>
        <taxon>Muscomorpha</taxon>
        <taxon>Platypezoidea</taxon>
        <taxon>Phoridae</taxon>
        <taxon>Megaseliini</taxon>
        <taxon>Megaselia</taxon>
    </lineage>
</organism>
<sequence>MYNLDKFSCDIPAMSMVKGIKGHCGYYCCPSCTIKGRYYEDSRNIGFVVHEDNIPTPRTNENFRDFYGAKTLQSEMFVDHHLSEQPSPILSIPNLDIIKAFPRDSIHLVFLGVSKKTISFWVDKPTINKSGKLSSHQINKINIILIEVSTGYPNDFNRKPTSISEYNNWKATEHRSFLLYHHYLKHRHLLSLAENYLEVFVNNFAVIYGEGYSSYNVHNLLHLADDCRQFGVLDDFSCFKFENKLGWLVKLLSTGFLPLAQAAKRIMSQFDYELRNYNLKADRNLPSFEKRQHFGFLKVVFDKFYLETDTNNQWFLSTQPHKIISFKFARSDEKLMGRVIPNRWASFTDPIDSRHLFIYYSDGNESEEITSYSIDEVFAKMFRIKYENKIMFVPLLHTFK</sequence>
<evidence type="ECO:0000313" key="2">
    <source>
        <dbReference type="Proteomes" id="UP000015102"/>
    </source>
</evidence>
<dbReference type="AlphaFoldDB" id="T1GC30"/>
<reference evidence="2" key="1">
    <citation type="submission" date="2013-02" db="EMBL/GenBank/DDBJ databases">
        <authorList>
            <person name="Hughes D."/>
        </authorList>
    </citation>
    <scope>NUCLEOTIDE SEQUENCE</scope>
    <source>
        <strain>Durham</strain>
        <strain evidence="2">NC isolate 2 -- Noor lab</strain>
    </source>
</reference>
<dbReference type="PANTHER" id="PTHR33053">
    <property type="entry name" value="PROTEIN, PUTATIVE-RELATED"/>
    <property type="match status" value="1"/>
</dbReference>
<protein>
    <submittedName>
        <fullName evidence="1">Uncharacterized protein</fullName>
    </submittedName>
</protein>
<reference evidence="1" key="2">
    <citation type="submission" date="2015-06" db="UniProtKB">
        <authorList>
            <consortium name="EnsemblMetazoa"/>
        </authorList>
    </citation>
    <scope>IDENTIFICATION</scope>
</reference>
<dbReference type="PANTHER" id="PTHR33053:SF24">
    <property type="entry name" value="TRANSPOSASE DOMAIN-CONTAINING PROTEIN"/>
    <property type="match status" value="1"/>
</dbReference>
<dbReference type="EnsemblMetazoa" id="MESCA000826-RA">
    <property type="protein sequence ID" value="MESCA000826-PA"/>
    <property type="gene ID" value="MESCA000826"/>
</dbReference>
<dbReference type="HOGENOM" id="CLU_057771_0_0_1"/>
<keyword evidence="2" id="KW-1185">Reference proteome</keyword>